<reference evidence="13" key="1">
    <citation type="submission" date="2021-04" db="EMBL/GenBank/DDBJ databases">
        <title>The genome sequence of Ideonella sp. 4Y11.</title>
        <authorList>
            <person name="Liu Y."/>
        </authorList>
    </citation>
    <scope>NUCLEOTIDE SEQUENCE</scope>
    <source>
        <strain evidence="13">4Y11</strain>
    </source>
</reference>
<evidence type="ECO:0000256" key="1">
    <source>
        <dbReference type="ARBA" id="ARBA00004377"/>
    </source>
</evidence>
<comment type="subcellular location">
    <subcellularLocation>
        <location evidence="1">Cell inner membrane</location>
        <topology evidence="1">Single-pass membrane protein</topology>
    </subcellularLocation>
</comment>
<protein>
    <recommendedName>
        <fullName evidence="15">General secretion pathway protein GspL</fullName>
    </recommendedName>
</protein>
<evidence type="ECO:0000259" key="12">
    <source>
        <dbReference type="Pfam" id="PF12693"/>
    </source>
</evidence>
<feature type="region of interest" description="Disordered" evidence="10">
    <location>
        <begin position="409"/>
        <end position="430"/>
    </location>
</feature>
<evidence type="ECO:0000313" key="13">
    <source>
        <dbReference type="EMBL" id="MBQ0960055.1"/>
    </source>
</evidence>
<dbReference type="InterPro" id="IPR025691">
    <property type="entry name" value="GspL_pp_dom"/>
</dbReference>
<evidence type="ECO:0000256" key="10">
    <source>
        <dbReference type="SAM" id="MobiDB-lite"/>
    </source>
</evidence>
<dbReference type="GO" id="GO:0015628">
    <property type="term" value="P:protein secretion by the type II secretion system"/>
    <property type="evidence" value="ECO:0007669"/>
    <property type="project" value="InterPro"/>
</dbReference>
<dbReference type="GO" id="GO:0005886">
    <property type="term" value="C:plasma membrane"/>
    <property type="evidence" value="ECO:0007669"/>
    <property type="project" value="UniProtKB-SubCell"/>
</dbReference>
<evidence type="ECO:0000256" key="4">
    <source>
        <dbReference type="ARBA" id="ARBA00022475"/>
    </source>
</evidence>
<evidence type="ECO:0000256" key="2">
    <source>
        <dbReference type="ARBA" id="ARBA00005318"/>
    </source>
</evidence>
<name>A0A940YVK3_9BURK</name>
<evidence type="ECO:0000256" key="8">
    <source>
        <dbReference type="ARBA" id="ARBA00022989"/>
    </source>
</evidence>
<dbReference type="EMBL" id="JAGQDE010000012">
    <property type="protein sequence ID" value="MBQ0960055.1"/>
    <property type="molecule type" value="Genomic_DNA"/>
</dbReference>
<keyword evidence="7" id="KW-0653">Protein transport</keyword>
<dbReference type="GO" id="GO:0015627">
    <property type="term" value="C:type II protein secretion system complex"/>
    <property type="evidence" value="ECO:0007669"/>
    <property type="project" value="InterPro"/>
</dbReference>
<proteinExistence type="inferred from homology"/>
<evidence type="ECO:0008006" key="15">
    <source>
        <dbReference type="Google" id="ProtNLM"/>
    </source>
</evidence>
<organism evidence="13 14">
    <name type="scientific">Ideonella aquatica</name>
    <dbReference type="NCBI Taxonomy" id="2824119"/>
    <lineage>
        <taxon>Bacteria</taxon>
        <taxon>Pseudomonadati</taxon>
        <taxon>Pseudomonadota</taxon>
        <taxon>Betaproteobacteria</taxon>
        <taxon>Burkholderiales</taxon>
        <taxon>Sphaerotilaceae</taxon>
        <taxon>Ideonella</taxon>
    </lineage>
</organism>
<sequence>MSILIVLLPAPPRLSVQAPASAPTDGADPEWDWVLASDARQLTRQGRDPVARLPRAGSVVAVLPPEALSWHRLPIPKAPAARLRAALAGLLEESLLEDEADLHLALAPGWKAGEPGWVAVTHRGWLRGQLAALETGGATVDRVVPAWAPNGEPAGHAYAPAQPGGQTLAWRDPDGLACLPLHGGGARAWVAGRSAGASVRWSAAGDSAQPLAHLDAETVAARSATDLTLAAVAWDGNLRQFDLAPQHRGSRLLRDGWRRFRSERAWRPVRWGLVALVAVQLLGLNAWAWQQRQALTRQKAAMASLLQGSFPHVRAVIDPGVQMQKEIELLRASAGRPGETDLEPMLQAVDAAWPPSRGPADSIKFEPGSLTLASAGWTPAEIDGLRSRLQPFGLDAEAAPGRLVIGRLDPRRAPPAAAAPAARPPGPVGP</sequence>
<keyword evidence="4" id="KW-1003">Cell membrane</keyword>
<keyword evidence="3" id="KW-0813">Transport</keyword>
<feature type="domain" description="GspL periplasmic" evidence="12">
    <location>
        <begin position="263"/>
        <end position="393"/>
    </location>
</feature>
<dbReference type="Proteomes" id="UP000678374">
    <property type="component" value="Unassembled WGS sequence"/>
</dbReference>
<dbReference type="Pfam" id="PF12693">
    <property type="entry name" value="GspL_C"/>
    <property type="match status" value="1"/>
</dbReference>
<keyword evidence="14" id="KW-1185">Reference proteome</keyword>
<comment type="similarity">
    <text evidence="2">Belongs to the GSP L family.</text>
</comment>
<dbReference type="InterPro" id="IPR043129">
    <property type="entry name" value="ATPase_NBD"/>
</dbReference>
<evidence type="ECO:0000256" key="3">
    <source>
        <dbReference type="ARBA" id="ARBA00022448"/>
    </source>
</evidence>
<keyword evidence="5" id="KW-0997">Cell inner membrane</keyword>
<dbReference type="NCBIfam" id="TIGR01709">
    <property type="entry name" value="typeII_sec_gspL"/>
    <property type="match status" value="1"/>
</dbReference>
<evidence type="ECO:0000256" key="7">
    <source>
        <dbReference type="ARBA" id="ARBA00022927"/>
    </source>
</evidence>
<dbReference type="AlphaFoldDB" id="A0A940YVK3"/>
<dbReference type="Pfam" id="PF05134">
    <property type="entry name" value="T2SSL"/>
    <property type="match status" value="1"/>
</dbReference>
<dbReference type="Gene3D" id="3.30.420.380">
    <property type="match status" value="1"/>
</dbReference>
<accession>A0A940YVK3</accession>
<keyword evidence="8" id="KW-1133">Transmembrane helix</keyword>
<keyword evidence="6" id="KW-0812">Transmembrane</keyword>
<feature type="domain" description="GspL cytoplasmic actin-ATPase-like" evidence="11">
    <location>
        <begin position="44"/>
        <end position="145"/>
    </location>
</feature>
<dbReference type="RefSeq" id="WP_210802735.1">
    <property type="nucleotide sequence ID" value="NZ_JAGQDE010000012.1"/>
</dbReference>
<dbReference type="InterPro" id="IPR007812">
    <property type="entry name" value="T2SS_protein-GspL"/>
</dbReference>
<evidence type="ECO:0000259" key="11">
    <source>
        <dbReference type="Pfam" id="PF05134"/>
    </source>
</evidence>
<dbReference type="InterPro" id="IPR024230">
    <property type="entry name" value="GspL_cyto_dom"/>
</dbReference>
<evidence type="ECO:0000256" key="9">
    <source>
        <dbReference type="ARBA" id="ARBA00023136"/>
    </source>
</evidence>
<keyword evidence="9" id="KW-0472">Membrane</keyword>
<evidence type="ECO:0000313" key="14">
    <source>
        <dbReference type="Proteomes" id="UP000678374"/>
    </source>
</evidence>
<feature type="non-terminal residue" evidence="13">
    <location>
        <position position="430"/>
    </location>
</feature>
<evidence type="ECO:0000256" key="5">
    <source>
        <dbReference type="ARBA" id="ARBA00022519"/>
    </source>
</evidence>
<dbReference type="SUPFAM" id="SSF53067">
    <property type="entry name" value="Actin-like ATPase domain"/>
    <property type="match status" value="1"/>
</dbReference>
<evidence type="ECO:0000256" key="6">
    <source>
        <dbReference type="ARBA" id="ARBA00022692"/>
    </source>
</evidence>
<gene>
    <name evidence="13" type="ORF">KAK06_13965</name>
</gene>
<comment type="caution">
    <text evidence="13">The sequence shown here is derived from an EMBL/GenBank/DDBJ whole genome shotgun (WGS) entry which is preliminary data.</text>
</comment>
<dbReference type="GO" id="GO:0009276">
    <property type="term" value="C:Gram-negative-bacterium-type cell wall"/>
    <property type="evidence" value="ECO:0007669"/>
    <property type="project" value="InterPro"/>
</dbReference>